<evidence type="ECO:0000313" key="2">
    <source>
        <dbReference type="EMBL" id="CAF3189252.1"/>
    </source>
</evidence>
<gene>
    <name evidence="3" type="ORF">LUA448_LOCUS13232</name>
    <name evidence="2" type="ORF">TIS948_LOCUS11843</name>
</gene>
<keyword evidence="1" id="KW-0812">Transmembrane</keyword>
<organism evidence="3 4">
    <name type="scientific">Rotaria socialis</name>
    <dbReference type="NCBI Taxonomy" id="392032"/>
    <lineage>
        <taxon>Eukaryota</taxon>
        <taxon>Metazoa</taxon>
        <taxon>Spiralia</taxon>
        <taxon>Gnathifera</taxon>
        <taxon>Rotifera</taxon>
        <taxon>Eurotatoria</taxon>
        <taxon>Bdelloidea</taxon>
        <taxon>Philodinida</taxon>
        <taxon>Philodinidae</taxon>
        <taxon>Rotaria</taxon>
    </lineage>
</organism>
<feature type="transmembrane region" description="Helical" evidence="1">
    <location>
        <begin position="12"/>
        <end position="30"/>
    </location>
</feature>
<sequence length="437" mass="51194">MLYCRVPRRFKQIIGSILLAMGLLLIYTQWHPALDTSYLLQTSSPDCRKLCPYISRLERDKLIFNLAYSIRHFPEFICPQNFRNLADWIYGWPNQFFENIETTTNDGKRIAPCLPPGSIIYVRTTVINEFFSQIYPYLIHNFVLITGEDDRSSPTDLSYLNRPDSKIIHWFGQNGQIDVRTNAKFTHIPIGINCYEMADSIRMVQKKSYRSHSSPPLYGVKDEPSHYINLFDVTERALSTSSTNQDHLALINFDSDTDGTGLRLRIWLDLCSRDKPIPLIECIEKPRGVQISKILQIYKRNRHYPFWISPLGNGIDCHRTWEALYLDIIPIVWNSTLNSLYENLPVLIINNHTELTESFLRDQLHRIATKKISSLNSSASTGYYYEKLRNAFWRQMILNKSRYASNKFNLTVQRRCWRARSNVLEWARNGPFLKYIQ</sequence>
<dbReference type="Proteomes" id="UP000663833">
    <property type="component" value="Unassembled WGS sequence"/>
</dbReference>
<protein>
    <recommendedName>
        <fullName evidence="5">Exostosin GT47 domain-containing protein</fullName>
    </recommendedName>
</protein>
<keyword evidence="1" id="KW-1133">Transmembrane helix</keyword>
<evidence type="ECO:0008006" key="5">
    <source>
        <dbReference type="Google" id="ProtNLM"/>
    </source>
</evidence>
<dbReference type="Proteomes" id="UP000663825">
    <property type="component" value="Unassembled WGS sequence"/>
</dbReference>
<evidence type="ECO:0000313" key="4">
    <source>
        <dbReference type="Proteomes" id="UP000663833"/>
    </source>
</evidence>
<dbReference type="EMBL" id="CAJNXB010001704">
    <property type="protein sequence ID" value="CAF3189252.1"/>
    <property type="molecule type" value="Genomic_DNA"/>
</dbReference>
<dbReference type="EMBL" id="CAJNYD010001594">
    <property type="protein sequence ID" value="CAF3352891.1"/>
    <property type="molecule type" value="Genomic_DNA"/>
</dbReference>
<evidence type="ECO:0000256" key="1">
    <source>
        <dbReference type="SAM" id="Phobius"/>
    </source>
</evidence>
<dbReference type="OrthoDB" id="10003199at2759"/>
<reference evidence="3" key="1">
    <citation type="submission" date="2021-02" db="EMBL/GenBank/DDBJ databases">
        <authorList>
            <person name="Nowell W R."/>
        </authorList>
    </citation>
    <scope>NUCLEOTIDE SEQUENCE</scope>
</reference>
<dbReference type="AlphaFoldDB" id="A0A817W9T0"/>
<keyword evidence="1" id="KW-0472">Membrane</keyword>
<name>A0A817W9T0_9BILA</name>
<proteinExistence type="predicted"/>
<evidence type="ECO:0000313" key="3">
    <source>
        <dbReference type="EMBL" id="CAF3352891.1"/>
    </source>
</evidence>
<accession>A0A817W9T0</accession>
<comment type="caution">
    <text evidence="3">The sequence shown here is derived from an EMBL/GenBank/DDBJ whole genome shotgun (WGS) entry which is preliminary data.</text>
</comment>